<gene>
    <name evidence="2" type="ORF">HPP92_026553</name>
</gene>
<evidence type="ECO:0000259" key="1">
    <source>
        <dbReference type="Pfam" id="PF24118"/>
    </source>
</evidence>
<feature type="domain" description="DUF7392" evidence="1">
    <location>
        <begin position="137"/>
        <end position="249"/>
    </location>
</feature>
<protein>
    <recommendedName>
        <fullName evidence="1">DUF7392 domain-containing protein</fullName>
    </recommendedName>
</protein>
<dbReference type="PANTHER" id="PTHR38226:SF3">
    <property type="entry name" value="(WILD MALAYSIAN BANANA) HYPOTHETICAL PROTEIN"/>
    <property type="match status" value="1"/>
</dbReference>
<proteinExistence type="predicted"/>
<dbReference type="OrthoDB" id="5778525at2759"/>
<keyword evidence="3" id="KW-1185">Reference proteome</keyword>
<dbReference type="AlphaFoldDB" id="A0A835U7C9"/>
<evidence type="ECO:0000313" key="2">
    <source>
        <dbReference type="EMBL" id="KAG0451178.1"/>
    </source>
</evidence>
<sequence>MEPSFDVGSERITDVFIGQSTPERSRVSFNLQLDAEEKKETMPCFVPFNKSLDLTFFVLRSVSVLDDEIIHAMKCFSFQAEDLGCLHSSVMKSVHGNLVVWYGAWIKRSEENRRILYNTLLSAIQDLSHLGILLQHGFYDVYAGESNDGQPHARFSSGDAVLLCGMVPVSNDTSELSYACMAILRSGFRKAEGSVAGACLQCRDRPMVAMLHVWKSLQACYSWLIASDYRKTIRPYISSFINDAQFDVFRVIYVSSDDFLSCQISHKANAMRGKGECGHIDGPEKKLC</sequence>
<comment type="caution">
    <text evidence="2">The sequence shown here is derived from an EMBL/GenBank/DDBJ whole genome shotgun (WGS) entry which is preliminary data.</text>
</comment>
<reference evidence="2 3" key="1">
    <citation type="journal article" date="2020" name="Nat. Food">
        <title>A phased Vanilla planifolia genome enables genetic improvement of flavour and production.</title>
        <authorList>
            <person name="Hasing T."/>
            <person name="Tang H."/>
            <person name="Brym M."/>
            <person name="Khazi F."/>
            <person name="Huang T."/>
            <person name="Chambers A.H."/>
        </authorList>
    </citation>
    <scope>NUCLEOTIDE SEQUENCE [LARGE SCALE GENOMIC DNA]</scope>
    <source>
        <tissue evidence="2">Leaf</tissue>
    </source>
</reference>
<dbReference type="Proteomes" id="UP000636800">
    <property type="component" value="Unassembled WGS sequence"/>
</dbReference>
<dbReference type="PANTHER" id="PTHR38226">
    <property type="entry name" value="(WILD MALAYSIAN BANANA) HYPOTHETICAL PROTEIN"/>
    <property type="match status" value="1"/>
</dbReference>
<evidence type="ECO:0000313" key="3">
    <source>
        <dbReference type="Proteomes" id="UP000636800"/>
    </source>
</evidence>
<dbReference type="InterPro" id="IPR055816">
    <property type="entry name" value="DUF7392"/>
</dbReference>
<name>A0A835U7C9_VANPL</name>
<accession>A0A835U7C9</accession>
<organism evidence="2 3">
    <name type="scientific">Vanilla planifolia</name>
    <name type="common">Vanilla</name>
    <dbReference type="NCBI Taxonomy" id="51239"/>
    <lineage>
        <taxon>Eukaryota</taxon>
        <taxon>Viridiplantae</taxon>
        <taxon>Streptophyta</taxon>
        <taxon>Embryophyta</taxon>
        <taxon>Tracheophyta</taxon>
        <taxon>Spermatophyta</taxon>
        <taxon>Magnoliopsida</taxon>
        <taxon>Liliopsida</taxon>
        <taxon>Asparagales</taxon>
        <taxon>Orchidaceae</taxon>
        <taxon>Vanilloideae</taxon>
        <taxon>Vanilleae</taxon>
        <taxon>Vanilla</taxon>
    </lineage>
</organism>
<dbReference type="EMBL" id="JADCNL010000071">
    <property type="protein sequence ID" value="KAG0451178.1"/>
    <property type="molecule type" value="Genomic_DNA"/>
</dbReference>
<dbReference type="Pfam" id="PF24118">
    <property type="entry name" value="DUF7392"/>
    <property type="match status" value="1"/>
</dbReference>